<dbReference type="PROSITE" id="PS51257">
    <property type="entry name" value="PROKAR_LIPOPROTEIN"/>
    <property type="match status" value="1"/>
</dbReference>
<dbReference type="RefSeq" id="WP_171376985.1">
    <property type="nucleotide sequence ID" value="NZ_JABFCN010000028.1"/>
</dbReference>
<organism evidence="1 2">
    <name type="scientific">Rhizobium sophorae</name>
    <dbReference type="NCBI Taxonomy" id="1535242"/>
    <lineage>
        <taxon>Bacteria</taxon>
        <taxon>Pseudomonadati</taxon>
        <taxon>Pseudomonadota</taxon>
        <taxon>Alphaproteobacteria</taxon>
        <taxon>Hyphomicrobiales</taxon>
        <taxon>Rhizobiaceae</taxon>
        <taxon>Rhizobium/Agrobacterium group</taxon>
        <taxon>Rhizobium</taxon>
    </lineage>
</organism>
<name>A0A7Y3S6R4_9HYPH</name>
<dbReference type="EMBL" id="JABFCN010000028">
    <property type="protein sequence ID" value="NNU38134.1"/>
    <property type="molecule type" value="Genomic_DNA"/>
</dbReference>
<comment type="caution">
    <text evidence="1">The sequence shown here is derived from an EMBL/GenBank/DDBJ whole genome shotgun (WGS) entry which is preliminary data.</text>
</comment>
<sequence>MEYLGRIAGVRIIKTENPDAEDPAILAGTALTAACRDRSAVTKPCQDGRGIAVE</sequence>
<evidence type="ECO:0000313" key="2">
    <source>
        <dbReference type="Proteomes" id="UP000519972"/>
    </source>
</evidence>
<dbReference type="Proteomes" id="UP000519972">
    <property type="component" value="Unassembled WGS sequence"/>
</dbReference>
<dbReference type="AlphaFoldDB" id="A0A7Y3S6R4"/>
<reference evidence="1 2" key="1">
    <citation type="submission" date="2020-02" db="EMBL/GenBank/DDBJ databases">
        <authorList>
            <person name="Sun Q."/>
        </authorList>
    </citation>
    <scope>NUCLEOTIDE SEQUENCE [LARGE SCALE GENOMIC DNA]</scope>
    <source>
        <strain evidence="1 2">CCBAU 03386</strain>
    </source>
</reference>
<proteinExistence type="predicted"/>
<keyword evidence="2" id="KW-1185">Reference proteome</keyword>
<accession>A0A7Y3S6R4</accession>
<evidence type="ECO:0000313" key="1">
    <source>
        <dbReference type="EMBL" id="NNU38134.1"/>
    </source>
</evidence>
<protein>
    <submittedName>
        <fullName evidence="1">Uncharacterized protein</fullName>
    </submittedName>
</protein>
<gene>
    <name evidence="1" type="ORF">G9X64_16920</name>
</gene>